<dbReference type="EMBL" id="KB740735">
    <property type="protein sequence ID" value="ENN79154.1"/>
    <property type="molecule type" value="Genomic_DNA"/>
</dbReference>
<comment type="subcellular location">
    <subcellularLocation>
        <location evidence="1">Golgi apparatus membrane</location>
        <topology evidence="1">Single-pass type II membrane protein</topology>
    </subcellularLocation>
</comment>
<keyword evidence="6" id="KW-0333">Golgi apparatus</keyword>
<feature type="non-terminal residue" evidence="10">
    <location>
        <position position="1"/>
    </location>
</feature>
<dbReference type="GO" id="GO:0008146">
    <property type="term" value="F:sulfotransferase activity"/>
    <property type="evidence" value="ECO:0007669"/>
    <property type="project" value="InterPro"/>
</dbReference>
<evidence type="ECO:0000256" key="1">
    <source>
        <dbReference type="ARBA" id="ARBA00004323"/>
    </source>
</evidence>
<dbReference type="PANTHER" id="PTHR12129:SF15">
    <property type="entry name" value="URONYL 2-SULFOTRANSFERASE"/>
    <property type="match status" value="1"/>
</dbReference>
<accession>N6TFL1</accession>
<evidence type="ECO:0000256" key="7">
    <source>
        <dbReference type="ARBA" id="ARBA00023136"/>
    </source>
</evidence>
<keyword evidence="5" id="KW-1133">Transmembrane helix</keyword>
<keyword evidence="9" id="KW-0732">Signal</keyword>
<reference evidence="10 12" key="1">
    <citation type="journal article" date="2013" name="Genome Biol.">
        <title>Draft genome of the mountain pine beetle, Dendroctonus ponderosae Hopkins, a major forest pest.</title>
        <authorList>
            <person name="Keeling C.I."/>
            <person name="Yuen M.M."/>
            <person name="Liao N.Y."/>
            <person name="Docking T.R."/>
            <person name="Chan S.K."/>
            <person name="Taylor G.A."/>
            <person name="Palmquist D.L."/>
            <person name="Jackman S.D."/>
            <person name="Nguyen A."/>
            <person name="Li M."/>
            <person name="Henderson H."/>
            <person name="Janes J.K."/>
            <person name="Zhao Y."/>
            <person name="Pandoh P."/>
            <person name="Moore R."/>
            <person name="Sperling F.A."/>
            <person name="Huber D.P."/>
            <person name="Birol I."/>
            <person name="Jones S.J."/>
            <person name="Bohlmann J."/>
        </authorList>
    </citation>
    <scope>NUCLEOTIDE SEQUENCE</scope>
</reference>
<proteinExistence type="predicted"/>
<keyword evidence="8" id="KW-0325">Glycoprotein</keyword>
<dbReference type="PANTHER" id="PTHR12129">
    <property type="entry name" value="HEPARAN SULFATE 2-O-SULFOTRANSFERASE"/>
    <property type="match status" value="1"/>
</dbReference>
<protein>
    <recommendedName>
        <fullName evidence="13">Heparan sulfate 2-O-sulfotransferase pipe</fullName>
    </recommendedName>
</protein>
<dbReference type="InterPro" id="IPR027417">
    <property type="entry name" value="P-loop_NTPase"/>
</dbReference>
<dbReference type="GO" id="GO:0000139">
    <property type="term" value="C:Golgi membrane"/>
    <property type="evidence" value="ECO:0007669"/>
    <property type="project" value="UniProtKB-SubCell"/>
</dbReference>
<evidence type="ECO:0000256" key="3">
    <source>
        <dbReference type="ARBA" id="ARBA00022692"/>
    </source>
</evidence>
<keyword evidence="2" id="KW-0808">Transferase</keyword>
<sequence length="362" mass="42416">MIRRRRLKLEWFLLILLAVFVSGSILFKIKCNTDCNRPSMIDYKLPKKSLLSVTNVGNSTESLRHRITSRKPIRKHVTKSMAELGKMDAVNKHFLFLNSVPKSGSEILIFLVEKIQGVNNFKHIRLKGGNKRRLTKAQQVRTHDFIQTMVLRAACIISEEVVDEIYDIRRNLAIPLSFDRNVYFINFTSFDKQLPTYINLIRHPVAKVMARAILKKTGKYDSYFIRCLSDSKKNCNFKNGRPYDLTIPYFCGHDPRCMLLNNQWALETAKKNVERYYQVVGVLEELDTTLDILEEEIPQFFDGAKKTYQANLLDIYKHKKDPDVPKEVWSTLEESLVKELEFYNWVKYRLFEQRLKSKESSS</sequence>
<dbReference type="AlphaFoldDB" id="N6TFL1"/>
<keyword evidence="3" id="KW-0812">Transmembrane</keyword>
<dbReference type="OMA" id="GRQGPTF"/>
<feature type="chain" id="PRO_5009707438" description="Heparan sulfate 2-O-sulfotransferase pipe" evidence="9">
    <location>
        <begin position="24"/>
        <end position="362"/>
    </location>
</feature>
<evidence type="ECO:0000256" key="4">
    <source>
        <dbReference type="ARBA" id="ARBA00022968"/>
    </source>
</evidence>
<dbReference type="Proteomes" id="UP000030742">
    <property type="component" value="Unassembled WGS sequence"/>
</dbReference>
<keyword evidence="7" id="KW-0472">Membrane</keyword>
<evidence type="ECO:0000256" key="9">
    <source>
        <dbReference type="SAM" id="SignalP"/>
    </source>
</evidence>
<dbReference type="HOGENOM" id="CLU_045310_2_0_1"/>
<evidence type="ECO:0000313" key="10">
    <source>
        <dbReference type="EMBL" id="ENN79154.1"/>
    </source>
</evidence>
<keyword evidence="4" id="KW-0735">Signal-anchor</keyword>
<evidence type="ECO:0000256" key="8">
    <source>
        <dbReference type="ARBA" id="ARBA00023180"/>
    </source>
</evidence>
<evidence type="ECO:0000313" key="12">
    <source>
        <dbReference type="Proteomes" id="UP000030742"/>
    </source>
</evidence>
<dbReference type="Gene3D" id="3.40.50.300">
    <property type="entry name" value="P-loop containing nucleotide triphosphate hydrolases"/>
    <property type="match status" value="1"/>
</dbReference>
<gene>
    <name evidence="11" type="ORF">D910_06413</name>
    <name evidence="10" type="ORF">YQE_04340</name>
</gene>
<dbReference type="OrthoDB" id="10019582at2759"/>
<dbReference type="STRING" id="77166.N6TFL1"/>
<dbReference type="InterPro" id="IPR007734">
    <property type="entry name" value="Heparan_SO4_2-O-STrfase"/>
</dbReference>
<name>N6TFL1_DENPD</name>
<feature type="signal peptide" evidence="9">
    <location>
        <begin position="1"/>
        <end position="23"/>
    </location>
</feature>
<dbReference type="EMBL" id="KB632136">
    <property type="protein sequence ID" value="ERL89035.1"/>
    <property type="molecule type" value="Genomic_DNA"/>
</dbReference>
<organism evidence="10">
    <name type="scientific">Dendroctonus ponderosae</name>
    <name type="common">Mountain pine beetle</name>
    <dbReference type="NCBI Taxonomy" id="77166"/>
    <lineage>
        <taxon>Eukaryota</taxon>
        <taxon>Metazoa</taxon>
        <taxon>Ecdysozoa</taxon>
        <taxon>Arthropoda</taxon>
        <taxon>Hexapoda</taxon>
        <taxon>Insecta</taxon>
        <taxon>Pterygota</taxon>
        <taxon>Neoptera</taxon>
        <taxon>Endopterygota</taxon>
        <taxon>Coleoptera</taxon>
        <taxon>Polyphaga</taxon>
        <taxon>Cucujiformia</taxon>
        <taxon>Curculionidae</taxon>
        <taxon>Scolytinae</taxon>
        <taxon>Dendroctonus</taxon>
    </lineage>
</organism>
<evidence type="ECO:0000313" key="11">
    <source>
        <dbReference type="EMBL" id="ERL89035.1"/>
    </source>
</evidence>
<evidence type="ECO:0000256" key="6">
    <source>
        <dbReference type="ARBA" id="ARBA00023034"/>
    </source>
</evidence>
<evidence type="ECO:0000256" key="5">
    <source>
        <dbReference type="ARBA" id="ARBA00022989"/>
    </source>
</evidence>
<evidence type="ECO:0008006" key="13">
    <source>
        <dbReference type="Google" id="ProtNLM"/>
    </source>
</evidence>
<evidence type="ECO:0000256" key="2">
    <source>
        <dbReference type="ARBA" id="ARBA00022679"/>
    </source>
</evidence>